<dbReference type="InterPro" id="IPR002035">
    <property type="entry name" value="VWF_A"/>
</dbReference>
<name>A0A533QCB9_9BACT</name>
<protein>
    <recommendedName>
        <fullName evidence="2">VWFA domain-containing protein</fullName>
    </recommendedName>
</protein>
<dbReference type="PROSITE" id="PS50234">
    <property type="entry name" value="VWFA"/>
    <property type="match status" value="1"/>
</dbReference>
<evidence type="ECO:0000259" key="2">
    <source>
        <dbReference type="PROSITE" id="PS50234"/>
    </source>
</evidence>
<evidence type="ECO:0000313" key="3">
    <source>
        <dbReference type="EMBL" id="TLD42373.1"/>
    </source>
</evidence>
<dbReference type="Proteomes" id="UP000319783">
    <property type="component" value="Unassembled WGS sequence"/>
</dbReference>
<dbReference type="Gene3D" id="3.40.50.410">
    <property type="entry name" value="von Willebrand factor, type A domain"/>
    <property type="match status" value="1"/>
</dbReference>
<keyword evidence="1" id="KW-0472">Membrane</keyword>
<keyword evidence="1" id="KW-1133">Transmembrane helix</keyword>
<reference evidence="3 4" key="1">
    <citation type="submission" date="2019-04" db="EMBL/GenBank/DDBJ databases">
        <title>Genome of a novel bacterium Candidatus Jettenia ecosi reconstructed from metagenome of an anammox bioreactor.</title>
        <authorList>
            <person name="Mardanov A.V."/>
            <person name="Beletsky A.V."/>
            <person name="Ravin N.V."/>
            <person name="Botchkova E.A."/>
            <person name="Litti Y.V."/>
            <person name="Nozhevnikova A.N."/>
        </authorList>
    </citation>
    <scope>NUCLEOTIDE SEQUENCE [LARGE SCALE GENOMIC DNA]</scope>
    <source>
        <strain evidence="3">J2</strain>
    </source>
</reference>
<comment type="caution">
    <text evidence="3">The sequence shown here is derived from an EMBL/GenBank/DDBJ whole genome shotgun (WGS) entry which is preliminary data.</text>
</comment>
<dbReference type="AlphaFoldDB" id="A0A533QCB9"/>
<sequence length="339" mass="39023">MTIANPWFFLLLIPFGLLYLFWRERKFIGYSSLYLAREPKGFKKIIGYVFKPAFFGAVFFLIVAITHPQTRYYEEETILHGREIILSIDTSFSMTGTAIETIKKIVGDFIKKRPHDLLGISIFGTDAALIVMPTMETQLLEKSLERVQASQVGYQTAIGEGLFTSISALFEEEMGKMFTIKDLRNSINKEYLAEYAISFIKEMEKRNVLKNKLIILFTDGIYNIGISPTRPLRLLKRMGIKAYVVAVKASDVTGVDPEIAAQHIEELKEAVESTGGKYFHAENFDEVAKFYREIDRIEKDKIVVESITKKKDLFVYPTFVSLFFLFISIFIENFWIRIP</sequence>
<feature type="transmembrane region" description="Helical" evidence="1">
    <location>
        <begin position="6"/>
        <end position="24"/>
    </location>
</feature>
<evidence type="ECO:0000313" key="4">
    <source>
        <dbReference type="Proteomes" id="UP000319783"/>
    </source>
</evidence>
<feature type="domain" description="VWFA" evidence="2">
    <location>
        <begin position="83"/>
        <end position="294"/>
    </location>
</feature>
<dbReference type="SUPFAM" id="SSF53300">
    <property type="entry name" value="vWA-like"/>
    <property type="match status" value="1"/>
</dbReference>
<organism evidence="3 4">
    <name type="scientific">Candidatus Jettenia ecosi</name>
    <dbReference type="NCBI Taxonomy" id="2494326"/>
    <lineage>
        <taxon>Bacteria</taxon>
        <taxon>Pseudomonadati</taxon>
        <taxon>Planctomycetota</taxon>
        <taxon>Candidatus Brocadiia</taxon>
        <taxon>Candidatus Brocadiales</taxon>
        <taxon>Candidatus Brocadiaceae</taxon>
        <taxon>Candidatus Jettenia</taxon>
    </lineage>
</organism>
<evidence type="ECO:0000256" key="1">
    <source>
        <dbReference type="SAM" id="Phobius"/>
    </source>
</evidence>
<feature type="transmembrane region" description="Helical" evidence="1">
    <location>
        <begin position="45"/>
        <end position="65"/>
    </location>
</feature>
<gene>
    <name evidence="3" type="ORF">JETT_1307</name>
</gene>
<dbReference type="Pfam" id="PF13519">
    <property type="entry name" value="VWA_2"/>
    <property type="match status" value="1"/>
</dbReference>
<keyword evidence="1" id="KW-0812">Transmembrane</keyword>
<dbReference type="SMART" id="SM00327">
    <property type="entry name" value="VWA"/>
    <property type="match status" value="1"/>
</dbReference>
<feature type="transmembrane region" description="Helical" evidence="1">
    <location>
        <begin position="314"/>
        <end position="336"/>
    </location>
</feature>
<accession>A0A533QCB9</accession>
<proteinExistence type="predicted"/>
<dbReference type="InterPro" id="IPR036465">
    <property type="entry name" value="vWFA_dom_sf"/>
</dbReference>
<dbReference type="Pfam" id="PF00092">
    <property type="entry name" value="VWA"/>
    <property type="match status" value="1"/>
</dbReference>
<dbReference type="EMBL" id="SULG01000021">
    <property type="protein sequence ID" value="TLD42373.1"/>
    <property type="molecule type" value="Genomic_DNA"/>
</dbReference>